<reference evidence="3 4" key="1">
    <citation type="submission" date="2017-01" db="EMBL/GenBank/DDBJ databases">
        <authorList>
            <person name="Mah S.A."/>
            <person name="Swanson W.J."/>
            <person name="Moy G.W."/>
            <person name="Vacquier V.D."/>
        </authorList>
    </citation>
    <scope>NUCLEOTIDE SEQUENCE [LARGE SCALE GENOMIC DNA]</scope>
    <source>
        <strain evidence="3 4">DSM 22694</strain>
    </source>
</reference>
<feature type="domain" description="LptD C-terminal" evidence="2">
    <location>
        <begin position="338"/>
        <end position="709"/>
    </location>
</feature>
<dbReference type="EMBL" id="CP019239">
    <property type="protein sequence ID" value="APW44579.1"/>
    <property type="molecule type" value="Genomic_DNA"/>
</dbReference>
<dbReference type="InterPro" id="IPR007543">
    <property type="entry name" value="LptD_C"/>
</dbReference>
<dbReference type="PANTHER" id="PTHR30189">
    <property type="entry name" value="LPS-ASSEMBLY PROTEIN"/>
    <property type="match status" value="1"/>
</dbReference>
<dbReference type="GO" id="GO:1990351">
    <property type="term" value="C:transporter complex"/>
    <property type="evidence" value="ECO:0007669"/>
    <property type="project" value="TreeGrafter"/>
</dbReference>
<dbReference type="PANTHER" id="PTHR30189:SF1">
    <property type="entry name" value="LPS-ASSEMBLY PROTEIN LPTD"/>
    <property type="match status" value="1"/>
</dbReference>
<comment type="subunit">
    <text evidence="1">Component of the lipopolysaccharide transport and assembly complex. Interacts with LptE and LptA.</text>
</comment>
<dbReference type="eggNOG" id="COG1452">
    <property type="taxonomic scope" value="Bacteria"/>
</dbReference>
<keyword evidence="1" id="KW-0472">Membrane</keyword>
<gene>
    <name evidence="1" type="primary">lptD</name>
    <name evidence="3" type="ORF">RS694_20020</name>
</gene>
<dbReference type="AlphaFoldDB" id="A0A1P8KEZ0"/>
<dbReference type="Pfam" id="PF04453">
    <property type="entry name" value="LptD"/>
    <property type="match status" value="1"/>
</dbReference>
<keyword evidence="4" id="KW-1185">Reference proteome</keyword>
<evidence type="ECO:0000313" key="3">
    <source>
        <dbReference type="EMBL" id="APW44579.1"/>
    </source>
</evidence>
<dbReference type="HAMAP" id="MF_01411">
    <property type="entry name" value="LPS_assembly_LptD"/>
    <property type="match status" value="1"/>
</dbReference>
<keyword evidence="1" id="KW-0732">Signal</keyword>
<keyword evidence="1" id="KW-0998">Cell outer membrane</keyword>
<proteinExistence type="inferred from homology"/>
<dbReference type="STRING" id="1484693.RS694_20020"/>
<evidence type="ECO:0000256" key="1">
    <source>
        <dbReference type="HAMAP-Rule" id="MF_01411"/>
    </source>
</evidence>
<dbReference type="GO" id="GO:0009279">
    <property type="term" value="C:cell outer membrane"/>
    <property type="evidence" value="ECO:0007669"/>
    <property type="project" value="UniProtKB-SubCell"/>
</dbReference>
<dbReference type="KEGG" id="rsb:RS694_20020"/>
<dbReference type="Proteomes" id="UP000186110">
    <property type="component" value="Chromosome"/>
</dbReference>
<sequence length="822" mass="90223">MDNPFYKAPLFTVPPFRVPPPASMCLPPRDLRVLSPSPRFALSRMALLVCAVGSGLAHAQAVVEALTVEVPLQLQSSGLLAETITPAQREAAPVFLQGDRISGRPDLETVVEGDAVFRKAGTTIRADRLEYYQPDDQAKATGNVRINRAGNVYEGSLLELKVESFEGFFNEPSYHFLQNDAHGEADRIDFLDESHAVVRNATYTTCRRLPGPSWMPDWILRATSISLDNDEDVGVATGAVLSFKGVPILPVPAISFPLSDKRKSGVLPPTIGVDSVNGAELSVPYYWNIAPNRDATLTPTVMAERGVDLGAEFRYLEPTYSGVVRANYMPSDRLRGADRWGMAFVHQGMVDTGIAAVGNVSVTANLNRVSDDNYWRDFTRSSGTLTQRLLSSDVTASWGRGPVSASARVLKWQTLQDPTAPIVPPYDRAPQLTARYAKSNDWGGVDWSVDGDFTQFEADRSLTLQPNAQRSLALMQISRPWLGSAGFVTPKVQLHATSYQFDALLPNGSSTASSVVPTFSLDSGLVFERDTNLFGRGLVQTLEPRAFYVNTPYRNQSGLPNYDTGANDFNFASIYTENAFGGHDKISDNNLLTLGLTTRYLDAETGGQLARFGIAQRLRFEDQLVTLNSTTAPAQAGFSDVLLGASVNVNDHWALDSTVQYNAKTDQSTRSTVGGRYSPSNYRVVNAAYRFQRDVSEQIDVSWQWPLNDLLGDMGQALGAGRGQGEGRYYSVGRLNYSLNERRLVDTVFGVEYDAGCWLGRVVLERVQTSTATATQRVMFQIEFVGFTRLGVSPQQTLTQSISRYQNLREPGGSASRFSNYD</sequence>
<comment type="similarity">
    <text evidence="1">Belongs to the LptD family.</text>
</comment>
<protein>
    <recommendedName>
        <fullName evidence="1">LPS-assembly protein LptD</fullName>
    </recommendedName>
</protein>
<comment type="caution">
    <text evidence="1">Lacks conserved residue(s) required for the propagation of feature annotation.</text>
</comment>
<dbReference type="GO" id="GO:0015920">
    <property type="term" value="P:lipopolysaccharide transport"/>
    <property type="evidence" value="ECO:0007669"/>
    <property type="project" value="InterPro"/>
</dbReference>
<organism evidence="3 4">
    <name type="scientific">Rhodoferax saidenbachensis</name>
    <dbReference type="NCBI Taxonomy" id="1484693"/>
    <lineage>
        <taxon>Bacteria</taxon>
        <taxon>Pseudomonadati</taxon>
        <taxon>Pseudomonadota</taxon>
        <taxon>Betaproteobacteria</taxon>
        <taxon>Burkholderiales</taxon>
        <taxon>Comamonadaceae</taxon>
        <taxon>Rhodoferax</taxon>
    </lineage>
</organism>
<dbReference type="GO" id="GO:0043165">
    <property type="term" value="P:Gram-negative-bacterium-type cell outer membrane assembly"/>
    <property type="evidence" value="ECO:0007669"/>
    <property type="project" value="UniProtKB-UniRule"/>
</dbReference>
<evidence type="ECO:0000259" key="2">
    <source>
        <dbReference type="Pfam" id="PF04453"/>
    </source>
</evidence>
<accession>A0A1P8KEZ0</accession>
<dbReference type="InterPro" id="IPR050218">
    <property type="entry name" value="LptD"/>
</dbReference>
<comment type="function">
    <text evidence="1">Together with LptE, is involved in the assembly of lipopolysaccharide (LPS) at the surface of the outer membrane.</text>
</comment>
<evidence type="ECO:0000313" key="4">
    <source>
        <dbReference type="Proteomes" id="UP000186110"/>
    </source>
</evidence>
<dbReference type="InterPro" id="IPR020889">
    <property type="entry name" value="LipoPS_assembly_LptD"/>
</dbReference>
<name>A0A1P8KEZ0_9BURK</name>
<comment type="subcellular location">
    <subcellularLocation>
        <location evidence="1">Cell outer membrane</location>
    </subcellularLocation>
</comment>